<comment type="caution">
    <text evidence="2">The sequence shown here is derived from an EMBL/GenBank/DDBJ whole genome shotgun (WGS) entry which is preliminary data.</text>
</comment>
<sequence length="118" mass="12566">MVLYILVVAVGNLLGPAIVLFLKSVALSILLGSTSHCAVTVDKGWCSVSVYYNVKVVGHEEQNSCASCACVLISLACVVCVEICSNYIELRVFRPAVMSICCISSGVITCLNTLVNLY</sequence>
<accession>A0A4Y2PDX9</accession>
<dbReference type="Proteomes" id="UP000499080">
    <property type="component" value="Unassembled WGS sequence"/>
</dbReference>
<gene>
    <name evidence="2" type="ORF">AVEN_207699_1</name>
</gene>
<evidence type="ECO:0000313" key="2">
    <source>
        <dbReference type="EMBL" id="GBN49269.1"/>
    </source>
</evidence>
<evidence type="ECO:0000313" key="3">
    <source>
        <dbReference type="Proteomes" id="UP000499080"/>
    </source>
</evidence>
<name>A0A4Y2PDX9_ARAVE</name>
<protein>
    <submittedName>
        <fullName evidence="2">Uncharacterized protein</fullName>
    </submittedName>
</protein>
<reference evidence="2 3" key="1">
    <citation type="journal article" date="2019" name="Sci. Rep.">
        <title>Orb-weaving spider Araneus ventricosus genome elucidates the spidroin gene catalogue.</title>
        <authorList>
            <person name="Kono N."/>
            <person name="Nakamura H."/>
            <person name="Ohtoshi R."/>
            <person name="Moran D.A.P."/>
            <person name="Shinohara A."/>
            <person name="Yoshida Y."/>
            <person name="Fujiwara M."/>
            <person name="Mori M."/>
            <person name="Tomita M."/>
            <person name="Arakawa K."/>
        </authorList>
    </citation>
    <scope>NUCLEOTIDE SEQUENCE [LARGE SCALE GENOMIC DNA]</scope>
</reference>
<keyword evidence="1" id="KW-0472">Membrane</keyword>
<keyword evidence="1" id="KW-0812">Transmembrane</keyword>
<proteinExistence type="predicted"/>
<feature type="transmembrane region" description="Helical" evidence="1">
    <location>
        <begin position="6"/>
        <end position="26"/>
    </location>
</feature>
<evidence type="ECO:0000256" key="1">
    <source>
        <dbReference type="SAM" id="Phobius"/>
    </source>
</evidence>
<organism evidence="2 3">
    <name type="scientific">Araneus ventricosus</name>
    <name type="common">Orbweaver spider</name>
    <name type="synonym">Epeira ventricosa</name>
    <dbReference type="NCBI Taxonomy" id="182803"/>
    <lineage>
        <taxon>Eukaryota</taxon>
        <taxon>Metazoa</taxon>
        <taxon>Ecdysozoa</taxon>
        <taxon>Arthropoda</taxon>
        <taxon>Chelicerata</taxon>
        <taxon>Arachnida</taxon>
        <taxon>Araneae</taxon>
        <taxon>Araneomorphae</taxon>
        <taxon>Entelegynae</taxon>
        <taxon>Araneoidea</taxon>
        <taxon>Araneidae</taxon>
        <taxon>Araneus</taxon>
    </lineage>
</organism>
<dbReference type="EMBL" id="BGPR01011033">
    <property type="protein sequence ID" value="GBN49269.1"/>
    <property type="molecule type" value="Genomic_DNA"/>
</dbReference>
<keyword evidence="1" id="KW-1133">Transmembrane helix</keyword>
<dbReference type="AlphaFoldDB" id="A0A4Y2PDX9"/>
<keyword evidence="3" id="KW-1185">Reference proteome</keyword>